<accession>A0A6J4R696</accession>
<sequence length="92" mass="10369">VYRIDRSLVQNRREGPGPRTTRARARVGRVGFTAHMRGGFCDGGSRDGFLLHHRGRLAGPAGRSGPQERPRRRMLLYAHLARHSGGSRRREL</sequence>
<proteinExistence type="predicted"/>
<organism evidence="2">
    <name type="scientific">uncultured Rubrobacteraceae bacterium</name>
    <dbReference type="NCBI Taxonomy" id="349277"/>
    <lineage>
        <taxon>Bacteria</taxon>
        <taxon>Bacillati</taxon>
        <taxon>Actinomycetota</taxon>
        <taxon>Rubrobacteria</taxon>
        <taxon>Rubrobacterales</taxon>
        <taxon>Rubrobacteraceae</taxon>
        <taxon>environmental samples</taxon>
    </lineage>
</organism>
<feature type="non-terminal residue" evidence="2">
    <location>
        <position position="92"/>
    </location>
</feature>
<gene>
    <name evidence="2" type="ORF">AVDCRST_MAG58-3405</name>
</gene>
<feature type="compositionally biased region" description="Basic and acidic residues" evidence="1">
    <location>
        <begin position="1"/>
        <end position="16"/>
    </location>
</feature>
<evidence type="ECO:0000313" key="2">
    <source>
        <dbReference type="EMBL" id="CAA9465414.1"/>
    </source>
</evidence>
<name>A0A6J4R696_9ACTN</name>
<dbReference type="AlphaFoldDB" id="A0A6J4R696"/>
<feature type="region of interest" description="Disordered" evidence="1">
    <location>
        <begin position="1"/>
        <end position="22"/>
    </location>
</feature>
<feature type="non-terminal residue" evidence="2">
    <location>
        <position position="1"/>
    </location>
</feature>
<reference evidence="2" key="1">
    <citation type="submission" date="2020-02" db="EMBL/GenBank/DDBJ databases">
        <authorList>
            <person name="Meier V. D."/>
        </authorList>
    </citation>
    <scope>NUCLEOTIDE SEQUENCE</scope>
    <source>
        <strain evidence="2">AVDCRST_MAG58</strain>
    </source>
</reference>
<protein>
    <submittedName>
        <fullName evidence="2">Uncharacterized protein</fullName>
    </submittedName>
</protein>
<dbReference type="EMBL" id="CADCVF010000070">
    <property type="protein sequence ID" value="CAA9465414.1"/>
    <property type="molecule type" value="Genomic_DNA"/>
</dbReference>
<evidence type="ECO:0000256" key="1">
    <source>
        <dbReference type="SAM" id="MobiDB-lite"/>
    </source>
</evidence>